<dbReference type="InterPro" id="IPR000542">
    <property type="entry name" value="Carn_acyl_trans"/>
</dbReference>
<organism evidence="3 4">
    <name type="scientific">Strongylus vulgaris</name>
    <name type="common">Blood worm</name>
    <dbReference type="NCBI Taxonomy" id="40348"/>
    <lineage>
        <taxon>Eukaryota</taxon>
        <taxon>Metazoa</taxon>
        <taxon>Ecdysozoa</taxon>
        <taxon>Nematoda</taxon>
        <taxon>Chromadorea</taxon>
        <taxon>Rhabditida</taxon>
        <taxon>Rhabditina</taxon>
        <taxon>Rhabditomorpha</taxon>
        <taxon>Strongyloidea</taxon>
        <taxon>Strongylidae</taxon>
        <taxon>Strongylus</taxon>
    </lineage>
</organism>
<proteinExistence type="inferred from homology"/>
<accession>A0A3P7JXL3</accession>
<keyword evidence="4" id="KW-1185">Reference proteome</keyword>
<dbReference type="PANTHER" id="PTHR22589">
    <property type="entry name" value="CARNITINE O-ACYLTRANSFERASE"/>
    <property type="match status" value="1"/>
</dbReference>
<dbReference type="InterPro" id="IPR023213">
    <property type="entry name" value="CAT-like_dom_sf"/>
</dbReference>
<gene>
    <name evidence="3" type="ORF">SVUK_LOCUS16025</name>
</gene>
<dbReference type="Pfam" id="PF00755">
    <property type="entry name" value="Carn_acyltransf"/>
    <property type="match status" value="1"/>
</dbReference>
<evidence type="ECO:0000259" key="2">
    <source>
        <dbReference type="Pfam" id="PF00755"/>
    </source>
</evidence>
<dbReference type="OrthoDB" id="240216at2759"/>
<dbReference type="GO" id="GO:0009437">
    <property type="term" value="P:carnitine metabolic process"/>
    <property type="evidence" value="ECO:0007669"/>
    <property type="project" value="TreeGrafter"/>
</dbReference>
<comment type="similarity">
    <text evidence="1">Belongs to the carnitine/choline acetyltransferase family.</text>
</comment>
<dbReference type="SUPFAM" id="SSF52777">
    <property type="entry name" value="CoA-dependent acyltransferases"/>
    <property type="match status" value="1"/>
</dbReference>
<dbReference type="AlphaFoldDB" id="A0A3P7JXL3"/>
<feature type="domain" description="Choline/carnitine acyltransferase" evidence="2">
    <location>
        <begin position="87"/>
        <end position="161"/>
    </location>
</feature>
<evidence type="ECO:0000313" key="3">
    <source>
        <dbReference type="EMBL" id="VDM81027.1"/>
    </source>
</evidence>
<dbReference type="PANTHER" id="PTHR22589:SF99">
    <property type="entry name" value="CHOLINE_CARNITINE ACYLTRANSFERASE DOMAIN-CONTAINING PROTEIN"/>
    <property type="match status" value="1"/>
</dbReference>
<dbReference type="Proteomes" id="UP000270094">
    <property type="component" value="Unassembled WGS sequence"/>
</dbReference>
<evidence type="ECO:0000313" key="4">
    <source>
        <dbReference type="Proteomes" id="UP000270094"/>
    </source>
</evidence>
<dbReference type="GO" id="GO:0006631">
    <property type="term" value="P:fatty acid metabolic process"/>
    <property type="evidence" value="ECO:0007669"/>
    <property type="project" value="TreeGrafter"/>
</dbReference>
<evidence type="ECO:0000256" key="1">
    <source>
        <dbReference type="ARBA" id="ARBA00005232"/>
    </source>
</evidence>
<protein>
    <recommendedName>
        <fullName evidence="2">Choline/carnitine acyltransferase domain-containing protein</fullName>
    </recommendedName>
</protein>
<dbReference type="GO" id="GO:0005739">
    <property type="term" value="C:mitochondrion"/>
    <property type="evidence" value="ECO:0007669"/>
    <property type="project" value="TreeGrafter"/>
</dbReference>
<dbReference type="EMBL" id="UYYB01111124">
    <property type="protein sequence ID" value="VDM81027.1"/>
    <property type="molecule type" value="Genomic_DNA"/>
</dbReference>
<reference evidence="3 4" key="1">
    <citation type="submission" date="2018-11" db="EMBL/GenBank/DDBJ databases">
        <authorList>
            <consortium name="Pathogen Informatics"/>
        </authorList>
    </citation>
    <scope>NUCLEOTIDE SEQUENCE [LARGE SCALE GENOMIC DNA]</scope>
</reference>
<name>A0A3P7JXL3_STRVU</name>
<dbReference type="InterPro" id="IPR039551">
    <property type="entry name" value="Cho/carn_acyl_trans"/>
</dbReference>
<dbReference type="Gene3D" id="3.30.559.10">
    <property type="entry name" value="Chloramphenicol acetyltransferase-like domain"/>
    <property type="match status" value="1"/>
</dbReference>
<sequence length="187" mass="21315">MENFTAAELLTPYPTLEEQRRNEQLTEADRDVILAERLTVDVDNEHTKMVRWKEQSQLAPALPLTRVLVRSLSAQKYATVPNCHNYIRDFGKGFIKKCGISPDGFVQMAIQLANYRDQGRFVLTYEPASARFYKNSRTETLRTVTDESCEFVYAMINGNASVGSLSVSKETMSNIIFLMNEQLEMSV</sequence>
<dbReference type="GO" id="GO:0004095">
    <property type="term" value="F:carnitine O-palmitoyltransferase activity"/>
    <property type="evidence" value="ECO:0007669"/>
    <property type="project" value="TreeGrafter"/>
</dbReference>